<proteinExistence type="predicted"/>
<reference evidence="1" key="1">
    <citation type="journal article" date="2014" name="Front. Microbiol.">
        <title>High frequency of phylogenetically diverse reductive dehalogenase-homologous genes in deep subseafloor sedimentary metagenomes.</title>
        <authorList>
            <person name="Kawai M."/>
            <person name="Futagami T."/>
            <person name="Toyoda A."/>
            <person name="Takaki Y."/>
            <person name="Nishi S."/>
            <person name="Hori S."/>
            <person name="Arai W."/>
            <person name="Tsubouchi T."/>
            <person name="Morono Y."/>
            <person name="Uchiyama I."/>
            <person name="Ito T."/>
            <person name="Fujiyama A."/>
            <person name="Inagaki F."/>
            <person name="Takami H."/>
        </authorList>
    </citation>
    <scope>NUCLEOTIDE SEQUENCE</scope>
    <source>
        <strain evidence="1">Expedition CK06-06</strain>
    </source>
</reference>
<organism evidence="1">
    <name type="scientific">marine sediment metagenome</name>
    <dbReference type="NCBI Taxonomy" id="412755"/>
    <lineage>
        <taxon>unclassified sequences</taxon>
        <taxon>metagenomes</taxon>
        <taxon>ecological metagenomes</taxon>
    </lineage>
</organism>
<accession>X1P3W0</accession>
<comment type="caution">
    <text evidence="1">The sequence shown here is derived from an EMBL/GenBank/DDBJ whole genome shotgun (WGS) entry which is preliminary data.</text>
</comment>
<name>X1P3W0_9ZZZZ</name>
<feature type="non-terminal residue" evidence="1">
    <location>
        <position position="1"/>
    </location>
</feature>
<gene>
    <name evidence="1" type="ORF">S06H3_42244</name>
</gene>
<evidence type="ECO:0000313" key="1">
    <source>
        <dbReference type="EMBL" id="GAI37131.1"/>
    </source>
</evidence>
<dbReference type="EMBL" id="BARV01026105">
    <property type="protein sequence ID" value="GAI37131.1"/>
    <property type="molecule type" value="Genomic_DNA"/>
</dbReference>
<dbReference type="AlphaFoldDB" id="X1P3W0"/>
<protein>
    <submittedName>
        <fullName evidence="1">Uncharacterized protein</fullName>
    </submittedName>
</protein>
<sequence>FVTLFLMKKWQSWMCIGAVLQDGNLLGYHGWGIFEEIDGIWGLYEATLSIPPMYPEGYPEIDPDDTEWKVGDVTYQAFAKFKRKEYYESSEEEMFAQYLNLRFKIKETRKKYEALQRAWHTPVKPLKKLGILSKLRWRC</sequence>